<dbReference type="InterPro" id="IPR011009">
    <property type="entry name" value="Kinase-like_dom_sf"/>
</dbReference>
<accession>A0A162UIA5</accession>
<dbReference type="PROSITE" id="PS00108">
    <property type="entry name" value="PROTEIN_KINASE_ST"/>
    <property type="match status" value="1"/>
</dbReference>
<dbReference type="EMBL" id="KV440977">
    <property type="protein sequence ID" value="OAD75423.1"/>
    <property type="molecule type" value="Genomic_DNA"/>
</dbReference>
<evidence type="ECO:0000256" key="2">
    <source>
        <dbReference type="ARBA" id="ARBA00022840"/>
    </source>
</evidence>
<sequence length="299" mass="34050">MNTENSSGSNSSSSSSINNSNNKNYRNNHRNHKAVVAVKTFRKRDRDETERSFDKRLISEFCISKTLSHKHVVEVYDLLKDSKGRWCSVMEYCSGGDVFSVLQNFNLQDEEVDCLFKQLLLGLKHVHESGVAHRDIKPENLIMTADGVLKIADFGVADVVKSCFDDHERTSFGQCGSEPYWPPEVLQLNHLTGYDGRAVDVWSAAVTWHCLVFREIPFVQASTEDPKYAVFLARRETQTWQPLSKCNTAEKECLYGMLDPDPETRWTVARCLTSDWVRSIETCDAGRTQMGGRHRHHAV</sequence>
<feature type="region of interest" description="Disordered" evidence="3">
    <location>
        <begin position="1"/>
        <end position="29"/>
    </location>
</feature>
<dbReference type="GO" id="GO:0000226">
    <property type="term" value="P:microtubule cytoskeleton organization"/>
    <property type="evidence" value="ECO:0007669"/>
    <property type="project" value="TreeGrafter"/>
</dbReference>
<dbReference type="GO" id="GO:0005737">
    <property type="term" value="C:cytoplasm"/>
    <property type="evidence" value="ECO:0007669"/>
    <property type="project" value="TreeGrafter"/>
</dbReference>
<proteinExistence type="predicted"/>
<protein>
    <recommendedName>
        <fullName evidence="4">Protein kinase domain-containing protein</fullName>
    </recommendedName>
</protein>
<evidence type="ECO:0000256" key="3">
    <source>
        <dbReference type="SAM" id="MobiDB-lite"/>
    </source>
</evidence>
<dbReference type="Gene3D" id="1.10.510.10">
    <property type="entry name" value="Transferase(Phosphotransferase) domain 1"/>
    <property type="match status" value="1"/>
</dbReference>
<dbReference type="InterPro" id="IPR000719">
    <property type="entry name" value="Prot_kinase_dom"/>
</dbReference>
<feature type="compositionally biased region" description="Low complexity" evidence="3">
    <location>
        <begin position="1"/>
        <end position="25"/>
    </location>
</feature>
<evidence type="ECO:0000256" key="1">
    <source>
        <dbReference type="ARBA" id="ARBA00022741"/>
    </source>
</evidence>
<dbReference type="InParanoid" id="A0A162UIA5"/>
<dbReference type="FunCoup" id="A0A162UIA5">
    <property type="interactions" value="433"/>
</dbReference>
<organism evidence="5 6">
    <name type="scientific">Phycomyces blakesleeanus (strain ATCC 8743b / DSM 1359 / FGSC 10004 / NBRC 33097 / NRRL 1555)</name>
    <dbReference type="NCBI Taxonomy" id="763407"/>
    <lineage>
        <taxon>Eukaryota</taxon>
        <taxon>Fungi</taxon>
        <taxon>Fungi incertae sedis</taxon>
        <taxon>Mucoromycota</taxon>
        <taxon>Mucoromycotina</taxon>
        <taxon>Mucoromycetes</taxon>
        <taxon>Mucorales</taxon>
        <taxon>Phycomycetaceae</taxon>
        <taxon>Phycomyces</taxon>
    </lineage>
</organism>
<dbReference type="SMART" id="SM00220">
    <property type="entry name" value="S_TKc"/>
    <property type="match status" value="1"/>
</dbReference>
<dbReference type="Pfam" id="PF00069">
    <property type="entry name" value="Pkinase"/>
    <property type="match status" value="1"/>
</dbReference>
<dbReference type="PROSITE" id="PS50011">
    <property type="entry name" value="PROTEIN_KINASE_DOM"/>
    <property type="match status" value="1"/>
</dbReference>
<evidence type="ECO:0000259" key="4">
    <source>
        <dbReference type="PROSITE" id="PS50011"/>
    </source>
</evidence>
<name>A0A162UIA5_PHYB8</name>
<dbReference type="PANTHER" id="PTHR24346:SF76">
    <property type="entry name" value="NON-SPECIFIC SERINE_THREONINE PROTEIN KINASE"/>
    <property type="match status" value="1"/>
</dbReference>
<dbReference type="GO" id="GO:0005524">
    <property type="term" value="F:ATP binding"/>
    <property type="evidence" value="ECO:0007669"/>
    <property type="project" value="UniProtKB-KW"/>
</dbReference>
<dbReference type="STRING" id="763407.A0A162UIA5"/>
<dbReference type="Proteomes" id="UP000077315">
    <property type="component" value="Unassembled WGS sequence"/>
</dbReference>
<keyword evidence="2" id="KW-0067">ATP-binding</keyword>
<dbReference type="OrthoDB" id="6513151at2759"/>
<evidence type="ECO:0000313" key="6">
    <source>
        <dbReference type="Proteomes" id="UP000077315"/>
    </source>
</evidence>
<keyword evidence="6" id="KW-1185">Reference proteome</keyword>
<dbReference type="GO" id="GO:0035556">
    <property type="term" value="P:intracellular signal transduction"/>
    <property type="evidence" value="ECO:0007669"/>
    <property type="project" value="TreeGrafter"/>
</dbReference>
<dbReference type="AlphaFoldDB" id="A0A162UIA5"/>
<dbReference type="GO" id="GO:0004674">
    <property type="term" value="F:protein serine/threonine kinase activity"/>
    <property type="evidence" value="ECO:0007669"/>
    <property type="project" value="TreeGrafter"/>
</dbReference>
<keyword evidence="1" id="KW-0547">Nucleotide-binding</keyword>
<feature type="domain" description="Protein kinase" evidence="4">
    <location>
        <begin position="1"/>
        <end position="277"/>
    </location>
</feature>
<dbReference type="PANTHER" id="PTHR24346">
    <property type="entry name" value="MAP/MICROTUBULE AFFINITY-REGULATING KINASE"/>
    <property type="match status" value="1"/>
</dbReference>
<evidence type="ECO:0000313" key="5">
    <source>
        <dbReference type="EMBL" id="OAD75423.1"/>
    </source>
</evidence>
<dbReference type="RefSeq" id="XP_018293463.1">
    <property type="nucleotide sequence ID" value="XM_018429509.1"/>
</dbReference>
<dbReference type="GeneID" id="28990415"/>
<dbReference type="SUPFAM" id="SSF56112">
    <property type="entry name" value="Protein kinase-like (PK-like)"/>
    <property type="match status" value="1"/>
</dbReference>
<reference evidence="6" key="1">
    <citation type="submission" date="2015-06" db="EMBL/GenBank/DDBJ databases">
        <title>Expansion of signal transduction pathways in fungi by whole-genome duplication.</title>
        <authorList>
            <consortium name="DOE Joint Genome Institute"/>
            <person name="Corrochano L.M."/>
            <person name="Kuo A."/>
            <person name="Marcet-Houben M."/>
            <person name="Polaino S."/>
            <person name="Salamov A."/>
            <person name="Villalobos J.M."/>
            <person name="Alvarez M.I."/>
            <person name="Avalos J."/>
            <person name="Benito E.P."/>
            <person name="Benoit I."/>
            <person name="Burger G."/>
            <person name="Camino L.P."/>
            <person name="Canovas D."/>
            <person name="Cerda-Olmedo E."/>
            <person name="Cheng J.-F."/>
            <person name="Dominguez A."/>
            <person name="Elias M."/>
            <person name="Eslava A.P."/>
            <person name="Glaser F."/>
            <person name="Grimwood J."/>
            <person name="Gutierrez G."/>
            <person name="Heitman J."/>
            <person name="Henrissat B."/>
            <person name="Iturriaga E.A."/>
            <person name="Lang B.F."/>
            <person name="Lavin J.L."/>
            <person name="Lee S."/>
            <person name="Li W."/>
            <person name="Lindquist E."/>
            <person name="Lopez-Garcia S."/>
            <person name="Luque E.M."/>
            <person name="Marcos A.T."/>
            <person name="Martin J."/>
            <person name="McCluskey K."/>
            <person name="Medina H.R."/>
            <person name="Miralles-Duran A."/>
            <person name="Miyazaki A."/>
            <person name="Munoz-Torres E."/>
            <person name="Oguiza J.A."/>
            <person name="Ohm R."/>
            <person name="Olmedo M."/>
            <person name="Orejas M."/>
            <person name="Ortiz-Castellanos L."/>
            <person name="Pisabarro A.G."/>
            <person name="Rodriguez-Romero J."/>
            <person name="Ruiz-Herrera J."/>
            <person name="Ruiz-Vazquez R."/>
            <person name="Sanz C."/>
            <person name="Schackwitz W."/>
            <person name="Schmutz J."/>
            <person name="Shahriari M."/>
            <person name="Shelest E."/>
            <person name="Silva-Franco F."/>
            <person name="Soanes D."/>
            <person name="Syed K."/>
            <person name="Tagua V.G."/>
            <person name="Talbot N.J."/>
            <person name="Thon M."/>
            <person name="De vries R.P."/>
            <person name="Wiebenga A."/>
            <person name="Yadav J.S."/>
            <person name="Braun E.L."/>
            <person name="Baker S."/>
            <person name="Garre V."/>
            <person name="Horwitz B."/>
            <person name="Torres-Martinez S."/>
            <person name="Idnurm A."/>
            <person name="Herrera-Estrella A."/>
            <person name="Gabaldon T."/>
            <person name="Grigoriev I.V."/>
        </authorList>
    </citation>
    <scope>NUCLEOTIDE SEQUENCE [LARGE SCALE GENOMIC DNA]</scope>
    <source>
        <strain evidence="6">NRRL 1555(-)</strain>
    </source>
</reference>
<dbReference type="InterPro" id="IPR008271">
    <property type="entry name" value="Ser/Thr_kinase_AS"/>
</dbReference>
<gene>
    <name evidence="5" type="ORF">PHYBLDRAFT_132653</name>
</gene>
<dbReference type="VEuPathDB" id="FungiDB:PHYBLDRAFT_132653"/>